<dbReference type="EMBL" id="OZ034825">
    <property type="protein sequence ID" value="CAL1680798.1"/>
    <property type="molecule type" value="Genomic_DNA"/>
</dbReference>
<dbReference type="Proteomes" id="UP001497644">
    <property type="component" value="Chromosome 2"/>
</dbReference>
<gene>
    <name evidence="1" type="ORF">LPLAT_LOCUS6757</name>
</gene>
<keyword evidence="2" id="KW-1185">Reference proteome</keyword>
<reference evidence="1" key="1">
    <citation type="submission" date="2024-04" db="EMBL/GenBank/DDBJ databases">
        <authorList>
            <consortium name="Molecular Ecology Group"/>
        </authorList>
    </citation>
    <scope>NUCLEOTIDE SEQUENCE</scope>
</reference>
<dbReference type="AlphaFoldDB" id="A0AAV2NLX6"/>
<name>A0AAV2NLX6_9HYME</name>
<protein>
    <submittedName>
        <fullName evidence="1">Uncharacterized protein</fullName>
    </submittedName>
</protein>
<organism evidence="1 2">
    <name type="scientific">Lasius platythorax</name>
    <dbReference type="NCBI Taxonomy" id="488582"/>
    <lineage>
        <taxon>Eukaryota</taxon>
        <taxon>Metazoa</taxon>
        <taxon>Ecdysozoa</taxon>
        <taxon>Arthropoda</taxon>
        <taxon>Hexapoda</taxon>
        <taxon>Insecta</taxon>
        <taxon>Pterygota</taxon>
        <taxon>Neoptera</taxon>
        <taxon>Endopterygota</taxon>
        <taxon>Hymenoptera</taxon>
        <taxon>Apocrita</taxon>
        <taxon>Aculeata</taxon>
        <taxon>Formicoidea</taxon>
        <taxon>Formicidae</taxon>
        <taxon>Formicinae</taxon>
        <taxon>Lasius</taxon>
        <taxon>Lasius</taxon>
    </lineage>
</organism>
<proteinExistence type="predicted"/>
<evidence type="ECO:0000313" key="1">
    <source>
        <dbReference type="EMBL" id="CAL1680798.1"/>
    </source>
</evidence>
<accession>A0AAV2NLX6</accession>
<sequence length="170" mass="19917">MNKFGISLDKRRDDVTIGRLRLAIESLRNYVRDNALCQDSFTDYDAKERKIRRLAVPEVDTDATNKRYVELALNAVKEDEAKYRENTENITSRLRKDTDELQKGFLMLFSNIEKTDKARDKLIQDLQKNVKELAEQSTTTKRQFETTIRSLRRDIDVIKRGGKLSSFHDE</sequence>
<evidence type="ECO:0000313" key="2">
    <source>
        <dbReference type="Proteomes" id="UP001497644"/>
    </source>
</evidence>